<name>A0AAD9YPM0_COLKA</name>
<keyword evidence="9" id="KW-1015">Disulfide bond</keyword>
<accession>A0AAD9YPM0</accession>
<organism evidence="10 11">
    <name type="scientific">Colletotrichum kahawae</name>
    <name type="common">Coffee berry disease fungus</name>
    <dbReference type="NCBI Taxonomy" id="34407"/>
    <lineage>
        <taxon>Eukaryota</taxon>
        <taxon>Fungi</taxon>
        <taxon>Dikarya</taxon>
        <taxon>Ascomycota</taxon>
        <taxon>Pezizomycotina</taxon>
        <taxon>Sordariomycetes</taxon>
        <taxon>Hypocreomycetidae</taxon>
        <taxon>Glomerellales</taxon>
        <taxon>Glomerellaceae</taxon>
        <taxon>Colletotrichum</taxon>
        <taxon>Colletotrichum gloeosporioides species complex</taxon>
    </lineage>
</organism>
<reference evidence="10" key="1">
    <citation type="submission" date="2023-02" db="EMBL/GenBank/DDBJ databases">
        <title>Colletotrichum kahawae CIFC_Que2 genome sequencing and assembly.</title>
        <authorList>
            <person name="Baroncelli R."/>
        </authorList>
    </citation>
    <scope>NUCLEOTIDE SEQUENCE</scope>
    <source>
        <strain evidence="10">CIFC_Que2</strain>
    </source>
</reference>
<evidence type="ECO:0000256" key="3">
    <source>
        <dbReference type="ARBA" id="ARBA00010705"/>
    </source>
</evidence>
<comment type="caution">
    <text evidence="10">The sequence shown here is derived from an EMBL/GenBank/DDBJ whole genome shotgun (WGS) entry which is preliminary data.</text>
</comment>
<evidence type="ECO:0000256" key="4">
    <source>
        <dbReference type="ARBA" id="ARBA00022448"/>
    </source>
</evidence>
<evidence type="ECO:0000256" key="8">
    <source>
        <dbReference type="ARBA" id="ARBA00023128"/>
    </source>
</evidence>
<proteinExistence type="inferred from homology"/>
<evidence type="ECO:0000256" key="9">
    <source>
        <dbReference type="ARBA" id="ARBA00023157"/>
    </source>
</evidence>
<comment type="function">
    <text evidence="1">Accessory subunit of the mitochondrial membrane respiratory chain NADH dehydrogenase (Complex I), that is believed not to be involved in catalysis. Complex I functions in the transfer of electrons from NADH to the respiratory chain. The immediate electron acceptor for the enzyme is believed to be ubiquinone.</text>
</comment>
<dbReference type="GO" id="GO:0006120">
    <property type="term" value="P:mitochondrial electron transport, NADH to ubiquinone"/>
    <property type="evidence" value="ECO:0007669"/>
    <property type="project" value="InterPro"/>
</dbReference>
<evidence type="ECO:0000256" key="7">
    <source>
        <dbReference type="ARBA" id="ARBA00022982"/>
    </source>
</evidence>
<dbReference type="EMBL" id="VYYT01000074">
    <property type="protein sequence ID" value="KAK2771951.1"/>
    <property type="molecule type" value="Genomic_DNA"/>
</dbReference>
<evidence type="ECO:0000256" key="2">
    <source>
        <dbReference type="ARBA" id="ARBA00004173"/>
    </source>
</evidence>
<dbReference type="GO" id="GO:0005739">
    <property type="term" value="C:mitochondrion"/>
    <property type="evidence" value="ECO:0007669"/>
    <property type="project" value="UniProtKB-SubCell"/>
</dbReference>
<keyword evidence="11" id="KW-1185">Reference proteome</keyword>
<dbReference type="PANTHER" id="PTHR13344:SF0">
    <property type="entry name" value="NADH DEHYDROGENASE [UBIQUINONE] 1 ALPHA SUBCOMPLEX SUBUNIT 8"/>
    <property type="match status" value="1"/>
</dbReference>
<comment type="subcellular location">
    <subcellularLocation>
        <location evidence="2">Mitochondrion</location>
    </subcellularLocation>
</comment>
<evidence type="ECO:0000256" key="1">
    <source>
        <dbReference type="ARBA" id="ARBA00003195"/>
    </source>
</evidence>
<dbReference type="InterPro" id="IPR016680">
    <property type="entry name" value="NDUFA8"/>
</dbReference>
<evidence type="ECO:0000313" key="10">
    <source>
        <dbReference type="EMBL" id="KAK2771951.1"/>
    </source>
</evidence>
<evidence type="ECO:0000256" key="5">
    <source>
        <dbReference type="ARBA" id="ARBA00022660"/>
    </source>
</evidence>
<dbReference type="AlphaFoldDB" id="A0AAD9YPM0"/>
<evidence type="ECO:0000256" key="6">
    <source>
        <dbReference type="ARBA" id="ARBA00022737"/>
    </source>
</evidence>
<keyword evidence="5" id="KW-0679">Respiratory chain</keyword>
<comment type="similarity">
    <text evidence="3">Belongs to the complex I NDUFA8 subunit family.</text>
</comment>
<sequence>MSSRRPQYVFTSLHRTNWRPVSCQSADYPSTSLRAQKSSSKLTTGCDNANRFNQHQQVDTTPLPDDIPKVKEVGASSAPLLSASYFIGARCREYNDDFMQCKTDSAGRGEFDCLKEGRRVTRCASSVIKDINTHCLEQFRAHWTCIENRNHQLYQCRPMEWKLNKCVYENLKLEKHIPNQRPGVTPVELRPHMIYADVAINTMEGKPFIPPSKAEGSKQAL</sequence>
<gene>
    <name evidence="10" type="ORF">CKAH01_14162</name>
</gene>
<keyword evidence="6" id="KW-0677">Repeat</keyword>
<keyword evidence="7" id="KW-0249">Electron transport</keyword>
<dbReference type="PROSITE" id="PS51808">
    <property type="entry name" value="CHCH"/>
    <property type="match status" value="2"/>
</dbReference>
<evidence type="ECO:0000313" key="11">
    <source>
        <dbReference type="Proteomes" id="UP001281614"/>
    </source>
</evidence>
<dbReference type="Proteomes" id="UP001281614">
    <property type="component" value="Unassembled WGS sequence"/>
</dbReference>
<protein>
    <submittedName>
        <fullName evidence="10">Nadh-ubiquinone oxidoreductase kDa subunit</fullName>
    </submittedName>
</protein>
<dbReference type="PANTHER" id="PTHR13344">
    <property type="entry name" value="NADH-UBIQUINONE OXIDOREDUCTASE"/>
    <property type="match status" value="1"/>
</dbReference>
<keyword evidence="4" id="KW-0813">Transport</keyword>
<keyword evidence="8" id="KW-0496">Mitochondrion</keyword>